<dbReference type="Gene3D" id="3.40.50.620">
    <property type="entry name" value="HUPs"/>
    <property type="match status" value="2"/>
</dbReference>
<protein>
    <submittedName>
        <fullName evidence="4">Nucleotide-binding universal stress UspA family protein</fullName>
    </submittedName>
    <submittedName>
        <fullName evidence="3">Universal stress protein</fullName>
    </submittedName>
</protein>
<dbReference type="Proteomes" id="UP000590511">
    <property type="component" value="Unassembled WGS sequence"/>
</dbReference>
<dbReference type="PANTHER" id="PTHR46268:SF6">
    <property type="entry name" value="UNIVERSAL STRESS PROTEIN UP12"/>
    <property type="match status" value="1"/>
</dbReference>
<dbReference type="PRINTS" id="PR01438">
    <property type="entry name" value="UNVRSLSTRESS"/>
</dbReference>
<proteinExistence type="inferred from homology"/>
<dbReference type="AlphaFoldDB" id="A0A7W7HPY4"/>
<organism evidence="4 5">
    <name type="scientific">Actinoplanes lobatus</name>
    <dbReference type="NCBI Taxonomy" id="113568"/>
    <lineage>
        <taxon>Bacteria</taxon>
        <taxon>Bacillati</taxon>
        <taxon>Actinomycetota</taxon>
        <taxon>Actinomycetes</taxon>
        <taxon>Micromonosporales</taxon>
        <taxon>Micromonosporaceae</taxon>
        <taxon>Actinoplanes</taxon>
    </lineage>
</organism>
<feature type="domain" description="UspA" evidence="2">
    <location>
        <begin position="5"/>
        <end position="140"/>
    </location>
</feature>
<dbReference type="RefSeq" id="WP_188125991.1">
    <property type="nucleotide sequence ID" value="NZ_BOMP01000047.1"/>
</dbReference>
<gene>
    <name evidence="3" type="ORF">Alo02nite_33790</name>
    <name evidence="4" type="ORF">BJ964_008600</name>
</gene>
<feature type="domain" description="UspA" evidence="2">
    <location>
        <begin position="150"/>
        <end position="283"/>
    </location>
</feature>
<dbReference type="InterPro" id="IPR014729">
    <property type="entry name" value="Rossmann-like_a/b/a_fold"/>
</dbReference>
<dbReference type="SUPFAM" id="SSF52402">
    <property type="entry name" value="Adenine nucleotide alpha hydrolases-like"/>
    <property type="match status" value="2"/>
</dbReference>
<evidence type="ECO:0000313" key="4">
    <source>
        <dbReference type="EMBL" id="MBB4754439.1"/>
    </source>
</evidence>
<evidence type="ECO:0000256" key="1">
    <source>
        <dbReference type="ARBA" id="ARBA00008791"/>
    </source>
</evidence>
<dbReference type="EMBL" id="JACHNC010000001">
    <property type="protein sequence ID" value="MBB4754439.1"/>
    <property type="molecule type" value="Genomic_DNA"/>
</dbReference>
<dbReference type="Proteomes" id="UP000631312">
    <property type="component" value="Unassembled WGS sequence"/>
</dbReference>
<dbReference type="Pfam" id="PF00582">
    <property type="entry name" value="Usp"/>
    <property type="match status" value="2"/>
</dbReference>
<dbReference type="PANTHER" id="PTHR46268">
    <property type="entry name" value="STRESS RESPONSE PROTEIN NHAX"/>
    <property type="match status" value="1"/>
</dbReference>
<sequence>MRTATIVVATDGTASSRAAIRWAAREAARRDATLRVTHVIDWQHGEARYDLDGGGFAAARQIAEGVARTGAALAREVVPELLTEIDILVGNPAARLLAQTGDADLLVLGSRGRGGFTSLVLGSVSQRVAMHAGVPVVVVRGRGDVTDGPVAVGFDESEQSQHTLRTAFELAAARGAPLAVIRTYLPVLSLYMGVATATVPTPEEDAAERLHLEEQLAPWRERFPDVRVEALLSHDSAASVLSGVSHGAQLVVVGSRGHGTLAGTLLGSTGLQLLHHADSPVYLDRQAA</sequence>
<evidence type="ECO:0000313" key="6">
    <source>
        <dbReference type="Proteomes" id="UP000631312"/>
    </source>
</evidence>
<keyword evidence="6" id="KW-1185">Reference proteome</keyword>
<comment type="similarity">
    <text evidence="1">Belongs to the universal stress protein A family.</text>
</comment>
<dbReference type="CDD" id="cd00293">
    <property type="entry name" value="USP-like"/>
    <property type="match status" value="1"/>
</dbReference>
<evidence type="ECO:0000259" key="2">
    <source>
        <dbReference type="Pfam" id="PF00582"/>
    </source>
</evidence>
<evidence type="ECO:0000313" key="3">
    <source>
        <dbReference type="EMBL" id="GIE40481.1"/>
    </source>
</evidence>
<dbReference type="InterPro" id="IPR006015">
    <property type="entry name" value="Universal_stress_UspA"/>
</dbReference>
<reference evidence="4 5" key="1">
    <citation type="submission" date="2020-08" db="EMBL/GenBank/DDBJ databases">
        <title>Sequencing the genomes of 1000 actinobacteria strains.</title>
        <authorList>
            <person name="Klenk H.-P."/>
        </authorList>
    </citation>
    <scope>NUCLEOTIDE SEQUENCE [LARGE SCALE GENOMIC DNA]</scope>
    <source>
        <strain evidence="4 5">DSM 43150</strain>
    </source>
</reference>
<name>A0A7W7HPY4_9ACTN</name>
<dbReference type="EMBL" id="BOMP01000047">
    <property type="protein sequence ID" value="GIE40481.1"/>
    <property type="molecule type" value="Genomic_DNA"/>
</dbReference>
<reference evidence="3 6" key="2">
    <citation type="submission" date="2021-01" db="EMBL/GenBank/DDBJ databases">
        <title>Whole genome shotgun sequence of Actinoplanes lobatus NBRC 12513.</title>
        <authorList>
            <person name="Komaki H."/>
            <person name="Tamura T."/>
        </authorList>
    </citation>
    <scope>NUCLEOTIDE SEQUENCE [LARGE SCALE GENOMIC DNA]</scope>
    <source>
        <strain evidence="3 6">NBRC 12513</strain>
    </source>
</reference>
<dbReference type="InterPro" id="IPR006016">
    <property type="entry name" value="UspA"/>
</dbReference>
<comment type="caution">
    <text evidence="4">The sequence shown here is derived from an EMBL/GenBank/DDBJ whole genome shotgun (WGS) entry which is preliminary data.</text>
</comment>
<accession>A0A7W7HPY4</accession>
<evidence type="ECO:0000313" key="5">
    <source>
        <dbReference type="Proteomes" id="UP000590511"/>
    </source>
</evidence>